<dbReference type="Proteomes" id="UP000315673">
    <property type="component" value="Chromosome"/>
</dbReference>
<organism evidence="3 4">
    <name type="scientific">Sphingomonas panacisoli</name>
    <dbReference type="NCBI Taxonomy" id="1813879"/>
    <lineage>
        <taxon>Bacteria</taxon>
        <taxon>Pseudomonadati</taxon>
        <taxon>Pseudomonadota</taxon>
        <taxon>Alphaproteobacteria</taxon>
        <taxon>Sphingomonadales</taxon>
        <taxon>Sphingomonadaceae</taxon>
        <taxon>Sphingomonas</taxon>
    </lineage>
</organism>
<evidence type="ECO:0000256" key="1">
    <source>
        <dbReference type="SAM" id="SignalP"/>
    </source>
</evidence>
<feature type="chain" id="PRO_5022887462" evidence="1">
    <location>
        <begin position="20"/>
        <end position="134"/>
    </location>
</feature>
<accession>A0A5B8LEM6</accession>
<dbReference type="AlphaFoldDB" id="A0A5B8LEM6"/>
<dbReference type="RefSeq" id="WP_146569671.1">
    <property type="nucleotide sequence ID" value="NZ_CP042306.1"/>
</dbReference>
<keyword evidence="1" id="KW-0732">Signal</keyword>
<dbReference type="EMBL" id="CP042306">
    <property type="protein sequence ID" value="QDZ06587.1"/>
    <property type="molecule type" value="Genomic_DNA"/>
</dbReference>
<feature type="signal peptide" evidence="1">
    <location>
        <begin position="1"/>
        <end position="19"/>
    </location>
</feature>
<evidence type="ECO:0000313" key="3">
    <source>
        <dbReference type="EMBL" id="QDZ06587.1"/>
    </source>
</evidence>
<reference evidence="3 4" key="1">
    <citation type="submission" date="2019-07" db="EMBL/GenBank/DDBJ databases">
        <title>Full genome sequence of Sphingomonas sp. 4R-6-7(HKS19).</title>
        <authorList>
            <person name="Im W.-T."/>
        </authorList>
    </citation>
    <scope>NUCLEOTIDE SEQUENCE [LARGE SCALE GENOMIC DNA]</scope>
    <source>
        <strain evidence="3 4">HKS19</strain>
    </source>
</reference>
<proteinExistence type="predicted"/>
<dbReference type="Gene3D" id="2.40.128.520">
    <property type="match status" value="1"/>
</dbReference>
<dbReference type="Pfam" id="PF09917">
    <property type="entry name" value="DUF2147"/>
    <property type="match status" value="1"/>
</dbReference>
<sequence length="134" mass="14019">MIRTFVAGLALVFALPALAAQPIAGRWWTADRGALVAIGPCGAALCGRIVKLVKGPPSGPPVDALNPDPKLRSRPLVGLAILLDLKPDGDGWKGRIYDPKTGKTYRAAVTRDGANLKVQGCVAVFCQTMTWAAG</sequence>
<evidence type="ECO:0000259" key="2">
    <source>
        <dbReference type="Pfam" id="PF09917"/>
    </source>
</evidence>
<dbReference type="OrthoDB" id="9811671at2"/>
<dbReference type="KEGG" id="spai:FPZ24_03120"/>
<name>A0A5B8LEM6_9SPHN</name>
<keyword evidence="4" id="KW-1185">Reference proteome</keyword>
<evidence type="ECO:0000313" key="4">
    <source>
        <dbReference type="Proteomes" id="UP000315673"/>
    </source>
</evidence>
<protein>
    <submittedName>
        <fullName evidence="3">DUF2147 domain-containing protein</fullName>
    </submittedName>
</protein>
<feature type="domain" description="DUF2147" evidence="2">
    <location>
        <begin position="25"/>
        <end position="131"/>
    </location>
</feature>
<dbReference type="InterPro" id="IPR019223">
    <property type="entry name" value="DUF2147"/>
</dbReference>
<dbReference type="PANTHER" id="PTHR36919">
    <property type="entry name" value="BLR1215 PROTEIN"/>
    <property type="match status" value="1"/>
</dbReference>
<dbReference type="PANTHER" id="PTHR36919:SF2">
    <property type="entry name" value="BLL6627 PROTEIN"/>
    <property type="match status" value="1"/>
</dbReference>
<gene>
    <name evidence="3" type="ORF">FPZ24_03120</name>
</gene>